<dbReference type="AlphaFoldDB" id="A0AAW1YRC9"/>
<reference evidence="1 2" key="1">
    <citation type="journal article" date="2023" name="G3 (Bethesda)">
        <title>A chromosome-length genome assembly and annotation of blackberry (Rubus argutus, cv. 'Hillquist').</title>
        <authorList>
            <person name="Bruna T."/>
            <person name="Aryal R."/>
            <person name="Dudchenko O."/>
            <person name="Sargent D.J."/>
            <person name="Mead D."/>
            <person name="Buti M."/>
            <person name="Cavallini A."/>
            <person name="Hytonen T."/>
            <person name="Andres J."/>
            <person name="Pham M."/>
            <person name="Weisz D."/>
            <person name="Mascagni F."/>
            <person name="Usai G."/>
            <person name="Natali L."/>
            <person name="Bassil N."/>
            <person name="Fernandez G.E."/>
            <person name="Lomsadze A."/>
            <person name="Armour M."/>
            <person name="Olukolu B."/>
            <person name="Poorten T."/>
            <person name="Britton C."/>
            <person name="Davik J."/>
            <person name="Ashrafi H."/>
            <person name="Aiden E.L."/>
            <person name="Borodovsky M."/>
            <person name="Worthington M."/>
        </authorList>
    </citation>
    <scope>NUCLEOTIDE SEQUENCE [LARGE SCALE GENOMIC DNA]</scope>
    <source>
        <strain evidence="1">PI 553951</strain>
    </source>
</reference>
<dbReference type="Proteomes" id="UP001457282">
    <property type="component" value="Unassembled WGS sequence"/>
</dbReference>
<proteinExistence type="predicted"/>
<evidence type="ECO:0000313" key="2">
    <source>
        <dbReference type="Proteomes" id="UP001457282"/>
    </source>
</evidence>
<gene>
    <name evidence="1" type="ORF">M0R45_006712</name>
</gene>
<keyword evidence="2" id="KW-1185">Reference proteome</keyword>
<accession>A0AAW1YRC9</accession>
<evidence type="ECO:0000313" key="1">
    <source>
        <dbReference type="EMBL" id="KAK9951256.1"/>
    </source>
</evidence>
<dbReference type="InterPro" id="IPR042160">
    <property type="entry name" value="HD-Zip_IV"/>
</dbReference>
<dbReference type="EMBL" id="JBEDUW010000001">
    <property type="protein sequence ID" value="KAK9951256.1"/>
    <property type="molecule type" value="Genomic_DNA"/>
</dbReference>
<dbReference type="PANTHER" id="PTHR45654:SF77">
    <property type="entry name" value="HOMEOBOX-LEUCINE ZIPPER PROTEIN MERISTEM L1"/>
    <property type="match status" value="1"/>
</dbReference>
<dbReference type="PANTHER" id="PTHR45654">
    <property type="entry name" value="HOMEOBOX-LEUCINE ZIPPER PROTEIN MERISTEM L1"/>
    <property type="match status" value="1"/>
</dbReference>
<name>A0AAW1YRC9_RUBAR</name>
<sequence>MATAGYPLWISSSTDVNSIYPETLNYGEYLRMSQRRGVAQYFQSEASRHSSIIRLSPIVIIQILMDVEQWSPVFCSMVTNAQLWRSCPPEKKKATRSRSRSCQRSLCYQLPKFQLVKSNLSDTLTNNGRKLDRCGCICG</sequence>
<protein>
    <submittedName>
        <fullName evidence="1">Uncharacterized protein</fullName>
    </submittedName>
</protein>
<organism evidence="1 2">
    <name type="scientific">Rubus argutus</name>
    <name type="common">Southern blackberry</name>
    <dbReference type="NCBI Taxonomy" id="59490"/>
    <lineage>
        <taxon>Eukaryota</taxon>
        <taxon>Viridiplantae</taxon>
        <taxon>Streptophyta</taxon>
        <taxon>Embryophyta</taxon>
        <taxon>Tracheophyta</taxon>
        <taxon>Spermatophyta</taxon>
        <taxon>Magnoliopsida</taxon>
        <taxon>eudicotyledons</taxon>
        <taxon>Gunneridae</taxon>
        <taxon>Pentapetalae</taxon>
        <taxon>rosids</taxon>
        <taxon>fabids</taxon>
        <taxon>Rosales</taxon>
        <taxon>Rosaceae</taxon>
        <taxon>Rosoideae</taxon>
        <taxon>Rosoideae incertae sedis</taxon>
        <taxon>Rubus</taxon>
    </lineage>
</organism>
<comment type="caution">
    <text evidence="1">The sequence shown here is derived from an EMBL/GenBank/DDBJ whole genome shotgun (WGS) entry which is preliminary data.</text>
</comment>